<protein>
    <recommendedName>
        <fullName evidence="4">Transmembrane protein</fullName>
    </recommendedName>
</protein>
<dbReference type="Proteomes" id="UP000002630">
    <property type="component" value="Linkage Group LG06"/>
</dbReference>
<evidence type="ECO:0008006" key="4">
    <source>
        <dbReference type="Google" id="ProtNLM"/>
    </source>
</evidence>
<evidence type="ECO:0000313" key="2">
    <source>
        <dbReference type="EMBL" id="CBJ49207.1"/>
    </source>
</evidence>
<dbReference type="AlphaFoldDB" id="D7FR82"/>
<feature type="transmembrane region" description="Helical" evidence="1">
    <location>
        <begin position="373"/>
        <end position="392"/>
    </location>
</feature>
<feature type="transmembrane region" description="Helical" evidence="1">
    <location>
        <begin position="399"/>
        <end position="423"/>
    </location>
</feature>
<proteinExistence type="predicted"/>
<dbReference type="EMBL" id="FN648389">
    <property type="protein sequence ID" value="CBJ49207.1"/>
    <property type="molecule type" value="Genomic_DNA"/>
</dbReference>
<keyword evidence="3" id="KW-1185">Reference proteome</keyword>
<dbReference type="OrthoDB" id="10336201at2759"/>
<organism evidence="2 3">
    <name type="scientific">Ectocarpus siliculosus</name>
    <name type="common">Brown alga</name>
    <name type="synonym">Conferva siliculosa</name>
    <dbReference type="NCBI Taxonomy" id="2880"/>
    <lineage>
        <taxon>Eukaryota</taxon>
        <taxon>Sar</taxon>
        <taxon>Stramenopiles</taxon>
        <taxon>Ochrophyta</taxon>
        <taxon>PX clade</taxon>
        <taxon>Phaeophyceae</taxon>
        <taxon>Ectocarpales</taxon>
        <taxon>Ectocarpaceae</taxon>
        <taxon>Ectocarpus</taxon>
    </lineage>
</organism>
<evidence type="ECO:0000313" key="3">
    <source>
        <dbReference type="Proteomes" id="UP000002630"/>
    </source>
</evidence>
<feature type="transmembrane region" description="Helical" evidence="1">
    <location>
        <begin position="207"/>
        <end position="230"/>
    </location>
</feature>
<accession>D7FR82</accession>
<feature type="transmembrane region" description="Helical" evidence="1">
    <location>
        <begin position="76"/>
        <end position="93"/>
    </location>
</feature>
<feature type="transmembrane region" description="Helical" evidence="1">
    <location>
        <begin position="114"/>
        <end position="133"/>
    </location>
</feature>
<dbReference type="InParanoid" id="D7FR82"/>
<reference evidence="2 3" key="1">
    <citation type="journal article" date="2010" name="Nature">
        <title>The Ectocarpus genome and the independent evolution of multicellularity in brown algae.</title>
        <authorList>
            <person name="Cock J.M."/>
            <person name="Sterck L."/>
            <person name="Rouze P."/>
            <person name="Scornet D."/>
            <person name="Allen A.E."/>
            <person name="Amoutzias G."/>
            <person name="Anthouard V."/>
            <person name="Artiguenave F."/>
            <person name="Aury J.M."/>
            <person name="Badger J.H."/>
            <person name="Beszteri B."/>
            <person name="Billiau K."/>
            <person name="Bonnet E."/>
            <person name="Bothwell J.H."/>
            <person name="Bowler C."/>
            <person name="Boyen C."/>
            <person name="Brownlee C."/>
            <person name="Carrano C.J."/>
            <person name="Charrier B."/>
            <person name="Cho G.Y."/>
            <person name="Coelho S.M."/>
            <person name="Collen J."/>
            <person name="Corre E."/>
            <person name="Da Silva C."/>
            <person name="Delage L."/>
            <person name="Delaroque N."/>
            <person name="Dittami S.M."/>
            <person name="Doulbeau S."/>
            <person name="Elias M."/>
            <person name="Farnham G."/>
            <person name="Gachon C.M."/>
            <person name="Gschloessl B."/>
            <person name="Heesch S."/>
            <person name="Jabbari K."/>
            <person name="Jubin C."/>
            <person name="Kawai H."/>
            <person name="Kimura K."/>
            <person name="Kloareg B."/>
            <person name="Kupper F.C."/>
            <person name="Lang D."/>
            <person name="Le Bail A."/>
            <person name="Leblanc C."/>
            <person name="Lerouge P."/>
            <person name="Lohr M."/>
            <person name="Lopez P.J."/>
            <person name="Martens C."/>
            <person name="Maumus F."/>
            <person name="Michel G."/>
            <person name="Miranda-Saavedra D."/>
            <person name="Morales J."/>
            <person name="Moreau H."/>
            <person name="Motomura T."/>
            <person name="Nagasato C."/>
            <person name="Napoli C.A."/>
            <person name="Nelson D.R."/>
            <person name="Nyvall-Collen P."/>
            <person name="Peters A.F."/>
            <person name="Pommier C."/>
            <person name="Potin P."/>
            <person name="Poulain J."/>
            <person name="Quesneville H."/>
            <person name="Read B."/>
            <person name="Rensing S.A."/>
            <person name="Ritter A."/>
            <person name="Rousvoal S."/>
            <person name="Samanta M."/>
            <person name="Samson G."/>
            <person name="Schroeder D.C."/>
            <person name="Segurens B."/>
            <person name="Strittmatter M."/>
            <person name="Tonon T."/>
            <person name="Tregear J.W."/>
            <person name="Valentin K."/>
            <person name="von Dassow P."/>
            <person name="Yamagishi T."/>
            <person name="Van de Peer Y."/>
            <person name="Wincker P."/>
        </authorList>
    </citation>
    <scope>NUCLEOTIDE SEQUENCE [LARGE SCALE GENOMIC DNA]</scope>
    <source>
        <strain evidence="3">Ec32 / CCAP1310/4</strain>
    </source>
</reference>
<evidence type="ECO:0000256" key="1">
    <source>
        <dbReference type="SAM" id="Phobius"/>
    </source>
</evidence>
<keyword evidence="1" id="KW-0472">Membrane</keyword>
<feature type="transmembrane region" description="Helical" evidence="1">
    <location>
        <begin position="346"/>
        <end position="367"/>
    </location>
</feature>
<dbReference type="EMBL" id="FN649731">
    <property type="protein sequence ID" value="CBJ49207.1"/>
    <property type="molecule type" value="Genomic_DNA"/>
</dbReference>
<gene>
    <name evidence="2" type="ORF">Esi_0211_0030</name>
</gene>
<feature type="transmembrane region" description="Helical" evidence="1">
    <location>
        <begin position="45"/>
        <end position="70"/>
    </location>
</feature>
<keyword evidence="1" id="KW-1133">Transmembrane helix</keyword>
<keyword evidence="1" id="KW-0812">Transmembrane</keyword>
<name>D7FR82_ECTSI</name>
<sequence>MPRNGSTAACSQPSKRQSWPWHGKKAKVSAAQNNQRQQLKPLLQWLLPLAVSGAVLLGLYCLFSFFVVEWPHDDRVLLVLLCYIGGVVLVEAAESAIKRFGGVHPAVAHFRADASTYMASFVIVVVVVTQGVWSRIGDLRSSLAVLSCGFLVYQVAPLLGGHQPEGGVSPRPAQGSDGGHSLPFRKRIWKAVKKCIPTAVGVLLSTAATFVTGGGLLLGLEIAGAAWTAFQEMRLALREGRPETQETPCSTQDVSLQGVVTWFTSGPMRRVWSPVLLPTLLLWVTYRTVCSWPEDCTEWLVFLLKASATSVCTTHLMQQTVREAVTSAQDNGSSGSTTWADKAFECLRCVCCVAAWTLLLLCSFTVLGHHESFVGILAVVLVVTIVAFRIRCERTWRGLMLVFSVTLLAIMVRVACVKLFHIFEVFNRVRSKDVVARSRWSRFILSYFYRFIQGFKDFLELREHERADSWSVCH</sequence>